<evidence type="ECO:0000313" key="4">
    <source>
        <dbReference type="EMBL" id="KAJ7950929.1"/>
    </source>
</evidence>
<dbReference type="EMBL" id="JARAOO010000011">
    <property type="protein sequence ID" value="KAJ7950929.1"/>
    <property type="molecule type" value="Genomic_DNA"/>
</dbReference>
<feature type="compositionally biased region" description="Basic residues" evidence="2">
    <location>
        <begin position="120"/>
        <end position="143"/>
    </location>
</feature>
<dbReference type="PROSITE" id="PS50222">
    <property type="entry name" value="EF_HAND_2"/>
    <property type="match status" value="1"/>
</dbReference>
<keyword evidence="5" id="KW-1185">Reference proteome</keyword>
<feature type="region of interest" description="Disordered" evidence="2">
    <location>
        <begin position="56"/>
        <end position="150"/>
    </location>
</feature>
<dbReference type="InterPro" id="IPR018247">
    <property type="entry name" value="EF_Hand_1_Ca_BS"/>
</dbReference>
<accession>A0AAD7L3J6</accession>
<feature type="compositionally biased region" description="Acidic residues" evidence="2">
    <location>
        <begin position="82"/>
        <end position="93"/>
    </location>
</feature>
<dbReference type="GO" id="GO:0005509">
    <property type="term" value="F:calcium ion binding"/>
    <property type="evidence" value="ECO:0007669"/>
    <property type="project" value="InterPro"/>
</dbReference>
<dbReference type="InterPro" id="IPR011992">
    <property type="entry name" value="EF-hand-dom_pair"/>
</dbReference>
<dbReference type="Gene3D" id="1.10.238.10">
    <property type="entry name" value="EF-hand"/>
    <property type="match status" value="1"/>
</dbReference>
<feature type="compositionally biased region" description="Acidic residues" evidence="2">
    <location>
        <begin position="7"/>
        <end position="24"/>
    </location>
</feature>
<sequence>MAKGDPSDTEAEETSDSSSAEEPDIPSNGQNQGVSEYEKQRLLRMAENRSRLEALGLPKIASSLMGPLQKAKDKKGKAKVEVDDDYRPDEGDAEFSSLSGEDRDDDDAEDEDFESGKASGTRKRKVKNKGSKPKNKVYVRKHSRDSDYIDDDDDALRQAISLSLQGSTEGSYCSQTLVLNNTLAERKGNSDNLQDKGRRKSKKSVSFTSRLQMTKDELILHFFQFDETDKGSIAARDVQRIATAHDFTWTNQELASMIHCFDSDGDGKLTLDDFRNIAIRCNMLKDSENS</sequence>
<proteinExistence type="predicted"/>
<feature type="domain" description="EF-hand" evidence="3">
    <location>
        <begin position="249"/>
        <end position="284"/>
    </location>
</feature>
<name>A0AAD7L3J6_QUISA</name>
<evidence type="ECO:0000313" key="5">
    <source>
        <dbReference type="Proteomes" id="UP001163823"/>
    </source>
</evidence>
<dbReference type="AlphaFoldDB" id="A0AAD7L3J6"/>
<dbReference type="PROSITE" id="PS00018">
    <property type="entry name" value="EF_HAND_1"/>
    <property type="match status" value="1"/>
</dbReference>
<protein>
    <submittedName>
        <fullName evidence="4">Calmodulin-related, putative isoform 2</fullName>
    </submittedName>
</protein>
<feature type="region of interest" description="Disordered" evidence="2">
    <location>
        <begin position="1"/>
        <end position="42"/>
    </location>
</feature>
<keyword evidence="1" id="KW-0106">Calcium</keyword>
<organism evidence="4 5">
    <name type="scientific">Quillaja saponaria</name>
    <name type="common">Soap bark tree</name>
    <dbReference type="NCBI Taxonomy" id="32244"/>
    <lineage>
        <taxon>Eukaryota</taxon>
        <taxon>Viridiplantae</taxon>
        <taxon>Streptophyta</taxon>
        <taxon>Embryophyta</taxon>
        <taxon>Tracheophyta</taxon>
        <taxon>Spermatophyta</taxon>
        <taxon>Magnoliopsida</taxon>
        <taxon>eudicotyledons</taxon>
        <taxon>Gunneridae</taxon>
        <taxon>Pentapetalae</taxon>
        <taxon>rosids</taxon>
        <taxon>fabids</taxon>
        <taxon>Fabales</taxon>
        <taxon>Quillajaceae</taxon>
        <taxon>Quillaja</taxon>
    </lineage>
</organism>
<dbReference type="Proteomes" id="UP001163823">
    <property type="component" value="Chromosome 11"/>
</dbReference>
<evidence type="ECO:0000259" key="3">
    <source>
        <dbReference type="PROSITE" id="PS50222"/>
    </source>
</evidence>
<evidence type="ECO:0000256" key="1">
    <source>
        <dbReference type="ARBA" id="ARBA00022837"/>
    </source>
</evidence>
<gene>
    <name evidence="4" type="ORF">O6P43_027051</name>
</gene>
<comment type="caution">
    <text evidence="4">The sequence shown here is derived from an EMBL/GenBank/DDBJ whole genome shotgun (WGS) entry which is preliminary data.</text>
</comment>
<reference evidence="4" key="1">
    <citation type="journal article" date="2023" name="Science">
        <title>Elucidation of the pathway for biosynthesis of saponin adjuvants from the soapbark tree.</title>
        <authorList>
            <person name="Reed J."/>
            <person name="Orme A."/>
            <person name="El-Demerdash A."/>
            <person name="Owen C."/>
            <person name="Martin L.B.B."/>
            <person name="Misra R.C."/>
            <person name="Kikuchi S."/>
            <person name="Rejzek M."/>
            <person name="Martin A.C."/>
            <person name="Harkess A."/>
            <person name="Leebens-Mack J."/>
            <person name="Louveau T."/>
            <person name="Stephenson M.J."/>
            <person name="Osbourn A."/>
        </authorList>
    </citation>
    <scope>NUCLEOTIDE SEQUENCE</scope>
    <source>
        <strain evidence="4">S10</strain>
    </source>
</reference>
<dbReference type="SUPFAM" id="SSF47473">
    <property type="entry name" value="EF-hand"/>
    <property type="match status" value="1"/>
</dbReference>
<dbReference type="KEGG" id="qsa:O6P43_027051"/>
<evidence type="ECO:0000256" key="2">
    <source>
        <dbReference type="SAM" id="MobiDB-lite"/>
    </source>
</evidence>
<dbReference type="InterPro" id="IPR002048">
    <property type="entry name" value="EF_hand_dom"/>
</dbReference>
<dbReference type="Pfam" id="PF13499">
    <property type="entry name" value="EF-hand_7"/>
    <property type="match status" value="1"/>
</dbReference>
<feature type="compositionally biased region" description="Acidic residues" evidence="2">
    <location>
        <begin position="102"/>
        <end position="113"/>
    </location>
</feature>